<dbReference type="RefSeq" id="WP_344414680.1">
    <property type="nucleotide sequence ID" value="NZ_BAAAQK010000005.1"/>
</dbReference>
<comment type="caution">
    <text evidence="2">The sequence shown here is derived from an EMBL/GenBank/DDBJ whole genome shotgun (WGS) entry which is preliminary data.</text>
</comment>
<feature type="transmembrane region" description="Helical" evidence="1">
    <location>
        <begin position="61"/>
        <end position="82"/>
    </location>
</feature>
<sequence>MTPPPEDPAPSAELVAAARTLSAERLRFAVPACLVSFGGFVVITVLAGFTTVLNVTVVGPLNLLTLLMVLGFPVVGVCAVLYSRRAAEWDRRTEEVLAAARRAELEKAEAR</sequence>
<keyword evidence="1" id="KW-1133">Transmembrane helix</keyword>
<organism evidence="2 3">
    <name type="scientific">Pseudonocardia ailaonensis</name>
    <dbReference type="NCBI Taxonomy" id="367279"/>
    <lineage>
        <taxon>Bacteria</taxon>
        <taxon>Bacillati</taxon>
        <taxon>Actinomycetota</taxon>
        <taxon>Actinomycetes</taxon>
        <taxon>Pseudonocardiales</taxon>
        <taxon>Pseudonocardiaceae</taxon>
        <taxon>Pseudonocardia</taxon>
    </lineage>
</organism>
<keyword evidence="3" id="KW-1185">Reference proteome</keyword>
<keyword evidence="1" id="KW-0472">Membrane</keyword>
<reference evidence="2 3" key="1">
    <citation type="journal article" date="2019" name="Int. J. Syst. Evol. Microbiol.">
        <title>The Global Catalogue of Microorganisms (GCM) 10K type strain sequencing project: providing services to taxonomists for standard genome sequencing and annotation.</title>
        <authorList>
            <consortium name="The Broad Institute Genomics Platform"/>
            <consortium name="The Broad Institute Genome Sequencing Center for Infectious Disease"/>
            <person name="Wu L."/>
            <person name="Ma J."/>
        </authorList>
    </citation>
    <scope>NUCLEOTIDE SEQUENCE [LARGE SCALE GENOMIC DNA]</scope>
    <source>
        <strain evidence="2 3">JCM 16009</strain>
    </source>
</reference>
<feature type="transmembrane region" description="Helical" evidence="1">
    <location>
        <begin position="28"/>
        <end position="49"/>
    </location>
</feature>
<accession>A0ABN2MVE0</accession>
<dbReference type="EMBL" id="BAAAQK010000005">
    <property type="protein sequence ID" value="GAA1840128.1"/>
    <property type="molecule type" value="Genomic_DNA"/>
</dbReference>
<keyword evidence="1" id="KW-0812">Transmembrane</keyword>
<dbReference type="Pfam" id="PF04341">
    <property type="entry name" value="DUF485"/>
    <property type="match status" value="1"/>
</dbReference>
<evidence type="ECO:0000313" key="2">
    <source>
        <dbReference type="EMBL" id="GAA1840128.1"/>
    </source>
</evidence>
<evidence type="ECO:0008006" key="4">
    <source>
        <dbReference type="Google" id="ProtNLM"/>
    </source>
</evidence>
<evidence type="ECO:0000313" key="3">
    <source>
        <dbReference type="Proteomes" id="UP001500449"/>
    </source>
</evidence>
<gene>
    <name evidence="2" type="ORF">GCM10009836_19270</name>
</gene>
<protein>
    <recommendedName>
        <fullName evidence="4">DUF485 domain-containing protein</fullName>
    </recommendedName>
</protein>
<evidence type="ECO:0000256" key="1">
    <source>
        <dbReference type="SAM" id="Phobius"/>
    </source>
</evidence>
<name>A0ABN2MVE0_9PSEU</name>
<dbReference type="Proteomes" id="UP001500449">
    <property type="component" value="Unassembled WGS sequence"/>
</dbReference>
<dbReference type="InterPro" id="IPR007436">
    <property type="entry name" value="DUF485"/>
</dbReference>
<proteinExistence type="predicted"/>